<dbReference type="GO" id="GO:0016757">
    <property type="term" value="F:glycosyltransferase activity"/>
    <property type="evidence" value="ECO:0007669"/>
    <property type="project" value="UniProtKB-KW"/>
</dbReference>
<dbReference type="Gene3D" id="3.90.550.10">
    <property type="entry name" value="Spore Coat Polysaccharide Biosynthesis Protein SpsA, Chain A"/>
    <property type="match status" value="1"/>
</dbReference>
<feature type="domain" description="Glycosyltransferase 2-like" evidence="1">
    <location>
        <begin position="5"/>
        <end position="130"/>
    </location>
</feature>
<dbReference type="PANTHER" id="PTHR43685">
    <property type="entry name" value="GLYCOSYLTRANSFERASE"/>
    <property type="match status" value="1"/>
</dbReference>
<accession>A0ABT7N5N0</accession>
<dbReference type="EC" id="2.4.-.-" evidence="2"/>
<dbReference type="RefSeq" id="WP_286658349.1">
    <property type="nucleotide sequence ID" value="NZ_JASZYV010000001.1"/>
</dbReference>
<evidence type="ECO:0000259" key="1">
    <source>
        <dbReference type="Pfam" id="PF00535"/>
    </source>
</evidence>
<proteinExistence type="predicted"/>
<dbReference type="Proteomes" id="UP001174908">
    <property type="component" value="Unassembled WGS sequence"/>
</dbReference>
<keyword evidence="2" id="KW-0328">Glycosyltransferase</keyword>
<comment type="caution">
    <text evidence="2">The sequence shown here is derived from an EMBL/GenBank/DDBJ whole genome shotgun (WGS) entry which is preliminary data.</text>
</comment>
<dbReference type="InterPro" id="IPR001173">
    <property type="entry name" value="Glyco_trans_2-like"/>
</dbReference>
<keyword evidence="3" id="KW-1185">Reference proteome</keyword>
<organism evidence="2 3">
    <name type="scientific">Variovorax dokdonensis</name>
    <dbReference type="NCBI Taxonomy" id="344883"/>
    <lineage>
        <taxon>Bacteria</taxon>
        <taxon>Pseudomonadati</taxon>
        <taxon>Pseudomonadota</taxon>
        <taxon>Betaproteobacteria</taxon>
        <taxon>Burkholderiales</taxon>
        <taxon>Comamonadaceae</taxon>
        <taxon>Variovorax</taxon>
    </lineage>
</organism>
<dbReference type="Pfam" id="PF00535">
    <property type="entry name" value="Glycos_transf_2"/>
    <property type="match status" value="1"/>
</dbReference>
<name>A0ABT7N5N0_9BURK</name>
<evidence type="ECO:0000313" key="3">
    <source>
        <dbReference type="Proteomes" id="UP001174908"/>
    </source>
</evidence>
<protein>
    <submittedName>
        <fullName evidence="2">Glycosyltransferase</fullName>
        <ecNumber evidence="2">2.4.-.-</ecNumber>
    </submittedName>
</protein>
<keyword evidence="2" id="KW-0808">Transferase</keyword>
<dbReference type="PANTHER" id="PTHR43685:SF2">
    <property type="entry name" value="GLYCOSYLTRANSFERASE 2-LIKE DOMAIN-CONTAINING PROTEIN"/>
    <property type="match status" value="1"/>
</dbReference>
<evidence type="ECO:0000313" key="2">
    <source>
        <dbReference type="EMBL" id="MDM0043230.1"/>
    </source>
</evidence>
<dbReference type="SUPFAM" id="SSF53448">
    <property type="entry name" value="Nucleotide-diphospho-sugar transferases"/>
    <property type="match status" value="1"/>
</dbReference>
<reference evidence="2" key="1">
    <citation type="submission" date="2023-06" db="EMBL/GenBank/DDBJ databases">
        <authorList>
            <person name="Jiang Y."/>
            <person name="Liu Q."/>
        </authorList>
    </citation>
    <scope>NUCLEOTIDE SEQUENCE</scope>
    <source>
        <strain evidence="2">CGMCC 1.12089</strain>
    </source>
</reference>
<dbReference type="InterPro" id="IPR050834">
    <property type="entry name" value="Glycosyltransf_2"/>
</dbReference>
<sequence>MPEFSIIIPCYNQARFLPTALESALAQRADVDVEIIAVDDGSPDDSAEIASRYEGVTVIRQANAGLCGARNTGIAHASGTYLLFLDSDDALRPGMLAAAARAFEQDPSADVVHGLADVVDEEGKAVVGEFGGADLSVDPFHRLLRSNIGPPNTFVVRRETLQRVGVFDVSLRSCEDWDLWLRMAAAGARFRFASEMRSVYRVVAGSMSKNVEPMWRNGRRVLLRSHCLRPACPDCGHARSAGMGGLALSMRPLFRDLVRSPGGPKKALGILLRNPSLLGWQLYWQMRSSLG</sequence>
<dbReference type="EMBL" id="JASZYV010000001">
    <property type="protein sequence ID" value="MDM0043230.1"/>
    <property type="molecule type" value="Genomic_DNA"/>
</dbReference>
<gene>
    <name evidence="2" type="ORF">QTH91_01925</name>
</gene>
<dbReference type="InterPro" id="IPR029044">
    <property type="entry name" value="Nucleotide-diphossugar_trans"/>
</dbReference>